<keyword evidence="1" id="KW-0732">Signal</keyword>
<feature type="chain" id="PRO_5012624766" description="Copper chaperone CopZ" evidence="1">
    <location>
        <begin position="22"/>
        <end position="396"/>
    </location>
</feature>
<dbReference type="EMBL" id="FZPD01000001">
    <property type="protein sequence ID" value="SNS42375.1"/>
    <property type="molecule type" value="Genomic_DNA"/>
</dbReference>
<evidence type="ECO:0000256" key="1">
    <source>
        <dbReference type="SAM" id="SignalP"/>
    </source>
</evidence>
<evidence type="ECO:0008006" key="4">
    <source>
        <dbReference type="Google" id="ProtNLM"/>
    </source>
</evidence>
<dbReference type="RefSeq" id="WP_089354871.1">
    <property type="nucleotide sequence ID" value="NZ_FZPD01000001.1"/>
</dbReference>
<keyword evidence="3" id="KW-1185">Reference proteome</keyword>
<organism evidence="2 3">
    <name type="scientific">Ekhidna lutea</name>
    <dbReference type="NCBI Taxonomy" id="447679"/>
    <lineage>
        <taxon>Bacteria</taxon>
        <taxon>Pseudomonadati</taxon>
        <taxon>Bacteroidota</taxon>
        <taxon>Cytophagia</taxon>
        <taxon>Cytophagales</taxon>
        <taxon>Reichenbachiellaceae</taxon>
        <taxon>Ekhidna</taxon>
    </lineage>
</organism>
<name>A0A239ECH4_EKHLU</name>
<proteinExistence type="predicted"/>
<evidence type="ECO:0000313" key="2">
    <source>
        <dbReference type="EMBL" id="SNS42375.1"/>
    </source>
</evidence>
<evidence type="ECO:0000313" key="3">
    <source>
        <dbReference type="Proteomes" id="UP000198393"/>
    </source>
</evidence>
<feature type="signal peptide" evidence="1">
    <location>
        <begin position="1"/>
        <end position="21"/>
    </location>
</feature>
<dbReference type="Proteomes" id="UP000198393">
    <property type="component" value="Unassembled WGS sequence"/>
</dbReference>
<dbReference type="AlphaFoldDB" id="A0A239ECH4"/>
<accession>A0A239ECH4</accession>
<protein>
    <recommendedName>
        <fullName evidence="4">Copper chaperone CopZ</fullName>
    </recommendedName>
</protein>
<sequence>MKLIKILFLCFTMVTTMQSNSQTIQVNNFELRCEDCLGIVKDSPNLRAETIKIIEDKLSAKLGIKEFIYINPDKFIEKKNTFIFPGIKPKITEGKADYFANIIYRFVKGGTTSTPKYTIQNVNFKLQVFVVNKKRKKVLKESIVIPAQKNAFTPYIHDQWYSVEDIEYLLQTANSSLFLKKKGKPKRRVLKAGKSEELKAFLDKTDSLLLRNKKKNYMLFSEGDEVQRFVMKQGVKNEEFTERFFNLDLSDRIKQKISIDEMRSGKRYDVVSSVSAQENFNHSWTGDEDDPMVTFYEGDTLVSALTLIHDDLIGKWGTDTLKVIEIDSDYLEYRMNNEKVGLSAQLTVIEGGKKNRVTKFHFLKSLTIEEIQKLIYAYFAHNLAVEMEYEISMEDD</sequence>
<reference evidence="2 3" key="1">
    <citation type="submission" date="2017-06" db="EMBL/GenBank/DDBJ databases">
        <authorList>
            <person name="Kim H.J."/>
            <person name="Triplett B.A."/>
        </authorList>
    </citation>
    <scope>NUCLEOTIDE SEQUENCE [LARGE SCALE GENOMIC DNA]</scope>
    <source>
        <strain evidence="2 3">DSM 19307</strain>
    </source>
</reference>
<gene>
    <name evidence="2" type="ORF">SAMN05421640_0079</name>
</gene>